<gene>
    <name evidence="2" type="ORF">HJG59_011492</name>
</gene>
<evidence type="ECO:0000313" key="2">
    <source>
        <dbReference type="EMBL" id="KAF6460580.1"/>
    </source>
</evidence>
<reference evidence="2 3" key="1">
    <citation type="journal article" date="2020" name="Nature">
        <title>Six reference-quality genomes reveal evolution of bat adaptations.</title>
        <authorList>
            <person name="Jebb D."/>
            <person name="Huang Z."/>
            <person name="Pippel M."/>
            <person name="Hughes G.M."/>
            <person name="Lavrichenko K."/>
            <person name="Devanna P."/>
            <person name="Winkler S."/>
            <person name="Jermiin L.S."/>
            <person name="Skirmuntt E.C."/>
            <person name="Katzourakis A."/>
            <person name="Burkitt-Gray L."/>
            <person name="Ray D.A."/>
            <person name="Sullivan K.A.M."/>
            <person name="Roscito J.G."/>
            <person name="Kirilenko B.M."/>
            <person name="Davalos L.M."/>
            <person name="Corthals A.P."/>
            <person name="Power M.L."/>
            <person name="Jones G."/>
            <person name="Ransome R.D."/>
            <person name="Dechmann D.K.N."/>
            <person name="Locatelli A.G."/>
            <person name="Puechmaille S.J."/>
            <person name="Fedrigo O."/>
            <person name="Jarvis E.D."/>
            <person name="Hiller M."/>
            <person name="Vernes S.C."/>
            <person name="Myers E.W."/>
            <person name="Teeling E.C."/>
        </authorList>
    </citation>
    <scope>NUCLEOTIDE SEQUENCE [LARGE SCALE GENOMIC DNA]</scope>
    <source>
        <strain evidence="2">MMolMol1</strain>
        <tissue evidence="2">Muscle</tissue>
    </source>
</reference>
<name>A0A7J8GKX6_MOLMO</name>
<evidence type="ECO:0000313" key="3">
    <source>
        <dbReference type="Proteomes" id="UP000550707"/>
    </source>
</evidence>
<protein>
    <submittedName>
        <fullName evidence="2">Uncharacterized protein</fullName>
    </submittedName>
</protein>
<dbReference type="EMBL" id="JACASF010000009">
    <property type="protein sequence ID" value="KAF6460580.1"/>
    <property type="molecule type" value="Genomic_DNA"/>
</dbReference>
<sequence>MCTKRVLRFAVPLLRVTSSAWIRHSSVRKQIEWEGESGREREKPRCERDTSSGCHLHDQPESGTNCNQVHTRNYMIRILKLPGSKLPHPSRHLGCFHFLASVSNAVMNTGMQMSLQILISIHLLKYPEKQIKETY</sequence>
<dbReference type="AlphaFoldDB" id="A0A7J8GKX6"/>
<comment type="caution">
    <text evidence="2">The sequence shown here is derived from an EMBL/GenBank/DDBJ whole genome shotgun (WGS) entry which is preliminary data.</text>
</comment>
<evidence type="ECO:0000256" key="1">
    <source>
        <dbReference type="SAM" id="MobiDB-lite"/>
    </source>
</evidence>
<proteinExistence type="predicted"/>
<dbReference type="Proteomes" id="UP000550707">
    <property type="component" value="Unassembled WGS sequence"/>
</dbReference>
<dbReference type="InParanoid" id="A0A7J8GKX6"/>
<feature type="region of interest" description="Disordered" evidence="1">
    <location>
        <begin position="32"/>
        <end position="62"/>
    </location>
</feature>
<accession>A0A7J8GKX6</accession>
<keyword evidence="3" id="KW-1185">Reference proteome</keyword>
<organism evidence="2 3">
    <name type="scientific">Molossus molossus</name>
    <name type="common">Pallas' mastiff bat</name>
    <name type="synonym">Vespertilio molossus</name>
    <dbReference type="NCBI Taxonomy" id="27622"/>
    <lineage>
        <taxon>Eukaryota</taxon>
        <taxon>Metazoa</taxon>
        <taxon>Chordata</taxon>
        <taxon>Craniata</taxon>
        <taxon>Vertebrata</taxon>
        <taxon>Euteleostomi</taxon>
        <taxon>Mammalia</taxon>
        <taxon>Eutheria</taxon>
        <taxon>Laurasiatheria</taxon>
        <taxon>Chiroptera</taxon>
        <taxon>Yangochiroptera</taxon>
        <taxon>Molossidae</taxon>
        <taxon>Molossus</taxon>
    </lineage>
</organism>
<feature type="compositionally biased region" description="Basic and acidic residues" evidence="1">
    <location>
        <begin position="32"/>
        <end position="60"/>
    </location>
</feature>